<dbReference type="Proteomes" id="UP000759443">
    <property type="component" value="Unassembled WGS sequence"/>
</dbReference>
<dbReference type="InterPro" id="IPR037523">
    <property type="entry name" value="VOC_core"/>
</dbReference>
<organism evidence="2 3">
    <name type="scientific">Rhizobium halophytocola</name>
    <dbReference type="NCBI Taxonomy" id="735519"/>
    <lineage>
        <taxon>Bacteria</taxon>
        <taxon>Pseudomonadati</taxon>
        <taxon>Pseudomonadota</taxon>
        <taxon>Alphaproteobacteria</taxon>
        <taxon>Hyphomicrobiales</taxon>
        <taxon>Rhizobiaceae</taxon>
        <taxon>Rhizobium/Agrobacterium group</taxon>
        <taxon>Rhizobium</taxon>
    </lineage>
</organism>
<evidence type="ECO:0000313" key="3">
    <source>
        <dbReference type="Proteomes" id="UP000759443"/>
    </source>
</evidence>
<evidence type="ECO:0000313" key="2">
    <source>
        <dbReference type="EMBL" id="MBP1850213.1"/>
    </source>
</evidence>
<proteinExistence type="predicted"/>
<dbReference type="InterPro" id="IPR041581">
    <property type="entry name" value="Glyoxalase_6"/>
</dbReference>
<keyword evidence="3" id="KW-1185">Reference proteome</keyword>
<dbReference type="InterPro" id="IPR052164">
    <property type="entry name" value="Anthracycline_SecMetBiosynth"/>
</dbReference>
<reference evidence="2 3" key="1">
    <citation type="submission" date="2021-03" db="EMBL/GenBank/DDBJ databases">
        <title>Genomic Encyclopedia of Type Strains, Phase IV (KMG-IV): sequencing the most valuable type-strain genomes for metagenomic binning, comparative biology and taxonomic classification.</title>
        <authorList>
            <person name="Goeker M."/>
        </authorList>
    </citation>
    <scope>NUCLEOTIDE SEQUENCE [LARGE SCALE GENOMIC DNA]</scope>
    <source>
        <strain evidence="2 3">DSM 21600</strain>
    </source>
</reference>
<gene>
    <name evidence="2" type="ORF">J2Z17_001647</name>
</gene>
<dbReference type="Pfam" id="PF00903">
    <property type="entry name" value="Glyoxalase"/>
    <property type="match status" value="1"/>
</dbReference>
<dbReference type="RefSeq" id="WP_342454385.1">
    <property type="nucleotide sequence ID" value="NZ_JAGGJU010000004.1"/>
</dbReference>
<protein>
    <submittedName>
        <fullName evidence="2">Enzyme related to lactoylglutathione lyase</fullName>
    </submittedName>
</protein>
<name>A0ABS4DWZ4_9HYPH</name>
<dbReference type="EMBL" id="JAGGJU010000004">
    <property type="protein sequence ID" value="MBP1850213.1"/>
    <property type="molecule type" value="Genomic_DNA"/>
</dbReference>
<dbReference type="Pfam" id="PF18029">
    <property type="entry name" value="Glyoxalase_6"/>
    <property type="match status" value="1"/>
</dbReference>
<dbReference type="InterPro" id="IPR004360">
    <property type="entry name" value="Glyas_Fos-R_dOase_dom"/>
</dbReference>
<keyword evidence="2" id="KW-0456">Lyase</keyword>
<dbReference type="PANTHER" id="PTHR33993">
    <property type="entry name" value="GLYOXALASE-RELATED"/>
    <property type="match status" value="1"/>
</dbReference>
<dbReference type="CDD" id="cd07247">
    <property type="entry name" value="SgaA_N_like"/>
    <property type="match status" value="2"/>
</dbReference>
<evidence type="ECO:0000259" key="1">
    <source>
        <dbReference type="PROSITE" id="PS51819"/>
    </source>
</evidence>
<dbReference type="GO" id="GO:0016829">
    <property type="term" value="F:lyase activity"/>
    <property type="evidence" value="ECO:0007669"/>
    <property type="project" value="UniProtKB-KW"/>
</dbReference>
<feature type="domain" description="VOC" evidence="1">
    <location>
        <begin position="5"/>
        <end position="127"/>
    </location>
</feature>
<dbReference type="PANTHER" id="PTHR33993:SF14">
    <property type="entry name" value="GB|AAF24581.1"/>
    <property type="match status" value="1"/>
</dbReference>
<dbReference type="InterPro" id="IPR029068">
    <property type="entry name" value="Glyas_Bleomycin-R_OHBP_Dase"/>
</dbReference>
<dbReference type="SUPFAM" id="SSF54593">
    <property type="entry name" value="Glyoxalase/Bleomycin resistance protein/Dihydroxybiphenyl dioxygenase"/>
    <property type="match status" value="2"/>
</dbReference>
<dbReference type="PROSITE" id="PS51819">
    <property type="entry name" value="VOC"/>
    <property type="match status" value="2"/>
</dbReference>
<sequence length="263" mass="27860">MKHGNFIWYELVTTDPAAAADFYGKVMGWEADPEAGKTLGAGDYTVVQVPGFPMGVAGMMQLTQQMADNGGRPAWMGYVAVDDVEATIAAFEASGGKAHMGPADIPNVGRIAVVADPQGAIICLLKPLAMDGPMPPAPAENAPGTFGWRELYADNGDTVFDFYAGTFGWQKDRAVDMGEMGVYQLFKLDGPALGGMMTKMPQMPMPFWNYYVNVEDIEAAIARVNEAGGTVINGPHEVPGGAMIVQALDPQGAMFSMTAPPKG</sequence>
<feature type="domain" description="VOC" evidence="1">
    <location>
        <begin position="145"/>
        <end position="260"/>
    </location>
</feature>
<comment type="caution">
    <text evidence="2">The sequence shown here is derived from an EMBL/GenBank/DDBJ whole genome shotgun (WGS) entry which is preliminary data.</text>
</comment>
<accession>A0ABS4DWZ4</accession>
<dbReference type="Gene3D" id="3.10.180.10">
    <property type="entry name" value="2,3-Dihydroxybiphenyl 1,2-Dioxygenase, domain 1"/>
    <property type="match status" value="2"/>
</dbReference>